<evidence type="ECO:0000259" key="4">
    <source>
        <dbReference type="Pfam" id="PF00656"/>
    </source>
</evidence>
<dbReference type="GO" id="GO:0006508">
    <property type="term" value="P:proteolysis"/>
    <property type="evidence" value="ECO:0007669"/>
    <property type="project" value="InterPro"/>
</dbReference>
<accession>A0AAD4C9P2</accession>
<keyword evidence="3" id="KW-0645">Protease</keyword>
<dbReference type="PANTHER" id="PTHR48104">
    <property type="entry name" value="METACASPASE-4"/>
    <property type="match status" value="1"/>
</dbReference>
<evidence type="ECO:0000256" key="1">
    <source>
        <dbReference type="ARBA" id="ARBA00009005"/>
    </source>
</evidence>
<reference evidence="5" key="1">
    <citation type="submission" date="2019-10" db="EMBL/GenBank/DDBJ databases">
        <authorList>
            <consortium name="DOE Joint Genome Institute"/>
            <person name="Kuo A."/>
            <person name="Miyauchi S."/>
            <person name="Kiss E."/>
            <person name="Drula E."/>
            <person name="Kohler A."/>
            <person name="Sanchez-Garcia M."/>
            <person name="Andreopoulos B."/>
            <person name="Barry K.W."/>
            <person name="Bonito G."/>
            <person name="Buee M."/>
            <person name="Carver A."/>
            <person name="Chen C."/>
            <person name="Cichocki N."/>
            <person name="Clum A."/>
            <person name="Culley D."/>
            <person name="Crous P.W."/>
            <person name="Fauchery L."/>
            <person name="Girlanda M."/>
            <person name="Hayes R."/>
            <person name="Keri Z."/>
            <person name="LaButti K."/>
            <person name="Lipzen A."/>
            <person name="Lombard V."/>
            <person name="Magnuson J."/>
            <person name="Maillard F."/>
            <person name="Morin E."/>
            <person name="Murat C."/>
            <person name="Nolan M."/>
            <person name="Ohm R."/>
            <person name="Pangilinan J."/>
            <person name="Pereira M."/>
            <person name="Perotto S."/>
            <person name="Peter M."/>
            <person name="Riley R."/>
            <person name="Sitrit Y."/>
            <person name="Stielow B."/>
            <person name="Szollosi G."/>
            <person name="Zifcakova L."/>
            <person name="Stursova M."/>
            <person name="Spatafora J.W."/>
            <person name="Tedersoo L."/>
            <person name="Vaario L.-M."/>
            <person name="Yamada A."/>
            <person name="Yan M."/>
            <person name="Wang P."/>
            <person name="Xu J."/>
            <person name="Bruns T."/>
            <person name="Baldrian P."/>
            <person name="Vilgalys R."/>
            <person name="Henrissat B."/>
            <person name="Grigoriev I.V."/>
            <person name="Hibbett D."/>
            <person name="Nagy L.G."/>
            <person name="Martin F.M."/>
        </authorList>
    </citation>
    <scope>NUCLEOTIDE SEQUENCE</scope>
    <source>
        <strain evidence="5">BED1</strain>
    </source>
</reference>
<dbReference type="AlphaFoldDB" id="A0AAD4C9P2"/>
<protein>
    <submittedName>
        <fullName evidence="5">Caspase domain-containing protein</fullName>
    </submittedName>
</protein>
<evidence type="ECO:0000313" key="6">
    <source>
        <dbReference type="Proteomes" id="UP001194468"/>
    </source>
</evidence>
<dbReference type="GO" id="GO:0005737">
    <property type="term" value="C:cytoplasm"/>
    <property type="evidence" value="ECO:0007669"/>
    <property type="project" value="TreeGrafter"/>
</dbReference>
<name>A0AAD4C9P2_BOLED</name>
<dbReference type="GO" id="GO:0004197">
    <property type="term" value="F:cysteine-type endopeptidase activity"/>
    <property type="evidence" value="ECO:0007669"/>
    <property type="project" value="InterPro"/>
</dbReference>
<dbReference type="InterPro" id="IPR029030">
    <property type="entry name" value="Caspase-like_dom_sf"/>
</dbReference>
<evidence type="ECO:0000313" key="5">
    <source>
        <dbReference type="EMBL" id="KAF8452912.1"/>
    </source>
</evidence>
<keyword evidence="3" id="KW-0378">Hydrolase</keyword>
<dbReference type="Gene3D" id="3.40.50.1460">
    <property type="match status" value="1"/>
</dbReference>
<proteinExistence type="inferred from homology"/>
<feature type="domain" description="Peptidase C14 caspase" evidence="4">
    <location>
        <begin position="2"/>
        <end position="240"/>
    </location>
</feature>
<dbReference type="InterPro" id="IPR011600">
    <property type="entry name" value="Pept_C14_caspase"/>
</dbReference>
<keyword evidence="3" id="KW-0788">Thiol protease</keyword>
<comment type="caution">
    <text evidence="5">The sequence shown here is derived from an EMBL/GenBank/DDBJ whole genome shotgun (WGS) entry which is preliminary data.</text>
</comment>
<dbReference type="GO" id="GO:0006915">
    <property type="term" value="P:apoptotic process"/>
    <property type="evidence" value="ECO:0007669"/>
    <property type="project" value="UniProtKB-KW"/>
</dbReference>
<dbReference type="SUPFAM" id="SSF52129">
    <property type="entry name" value="Caspase-like"/>
    <property type="match status" value="1"/>
</dbReference>
<sequence length="640" mass="71357">MFALIIGIDDYINCPKLRGAVADAKAIKQYLEQTLQVPEDHIRTLFDREATRDAIIQAFRDLRNDERIKMGSPIVIFYAGHGGELPAPDMWMWGAQDNKIQCLLPQDYEGTIISPIPDRTVGSLIGGIAKVKGDNISVIFDCCHSASGTRACDGYVDRTIELNHTIDEDLDEDIWGERAGKIHSGFACHGLQSHVLLAACGEEERAYEHEGRGQFTTALLETLKNCAIDDLTYNEVLEHIHLTRQSPHCEGFNQHRIIFDARMPAGRQVRYTVRIGDGGKYVIGAGLAQGVTHGVEFTLYNHGKRKLGVVVVSDTAEIKDFQTTGTTSVPFTNVSFAKLTRVGNLPVYQTPGANLSLVFEEIALRMVANAMNTPTFRLVKEINEAKLDVVMEKDLVVLRVLDQRLKRLGLSDLCFTTTPDRFTHALSAAAHYYWYLDLTRKNKYMDSKNGVTVDFYLLQESEDEFDKYAMPLLLPIEPGLCKRDPNAETSDIIDFVVDEDALYGIKLTNNTTRDLYLNAFLFNNSSLSIAPYYTQSSIGNPKAPLKQNATFTIGYGPGGSSPFTYSLEEGQDVDIGYLKIFFATQPIDLSDIVQPPPFSTDGQSWISEGGRKAREVSPLVPSEPKDMWFTLDIPVVQRRA</sequence>
<keyword evidence="6" id="KW-1185">Reference proteome</keyword>
<reference evidence="5" key="2">
    <citation type="journal article" date="2020" name="Nat. Commun.">
        <title>Large-scale genome sequencing of mycorrhizal fungi provides insights into the early evolution of symbiotic traits.</title>
        <authorList>
            <person name="Miyauchi S."/>
            <person name="Kiss E."/>
            <person name="Kuo A."/>
            <person name="Drula E."/>
            <person name="Kohler A."/>
            <person name="Sanchez-Garcia M."/>
            <person name="Morin E."/>
            <person name="Andreopoulos B."/>
            <person name="Barry K.W."/>
            <person name="Bonito G."/>
            <person name="Buee M."/>
            <person name="Carver A."/>
            <person name="Chen C."/>
            <person name="Cichocki N."/>
            <person name="Clum A."/>
            <person name="Culley D."/>
            <person name="Crous P.W."/>
            <person name="Fauchery L."/>
            <person name="Girlanda M."/>
            <person name="Hayes R.D."/>
            <person name="Keri Z."/>
            <person name="LaButti K."/>
            <person name="Lipzen A."/>
            <person name="Lombard V."/>
            <person name="Magnuson J."/>
            <person name="Maillard F."/>
            <person name="Murat C."/>
            <person name="Nolan M."/>
            <person name="Ohm R.A."/>
            <person name="Pangilinan J."/>
            <person name="Pereira M.F."/>
            <person name="Perotto S."/>
            <person name="Peter M."/>
            <person name="Pfister S."/>
            <person name="Riley R."/>
            <person name="Sitrit Y."/>
            <person name="Stielow J.B."/>
            <person name="Szollosi G."/>
            <person name="Zifcakova L."/>
            <person name="Stursova M."/>
            <person name="Spatafora J.W."/>
            <person name="Tedersoo L."/>
            <person name="Vaario L.M."/>
            <person name="Yamada A."/>
            <person name="Yan M."/>
            <person name="Wang P."/>
            <person name="Xu J."/>
            <person name="Bruns T."/>
            <person name="Baldrian P."/>
            <person name="Vilgalys R."/>
            <person name="Dunand C."/>
            <person name="Henrissat B."/>
            <person name="Grigoriev I.V."/>
            <person name="Hibbett D."/>
            <person name="Nagy L.G."/>
            <person name="Martin F.M."/>
        </authorList>
    </citation>
    <scope>NUCLEOTIDE SEQUENCE</scope>
    <source>
        <strain evidence="5">BED1</strain>
    </source>
</reference>
<dbReference type="EMBL" id="WHUW01000001">
    <property type="protein sequence ID" value="KAF8452912.1"/>
    <property type="molecule type" value="Genomic_DNA"/>
</dbReference>
<keyword evidence="2" id="KW-0053">Apoptosis</keyword>
<dbReference type="Pfam" id="PF00656">
    <property type="entry name" value="Peptidase_C14"/>
    <property type="match status" value="1"/>
</dbReference>
<organism evidence="5 6">
    <name type="scientific">Boletus edulis BED1</name>
    <dbReference type="NCBI Taxonomy" id="1328754"/>
    <lineage>
        <taxon>Eukaryota</taxon>
        <taxon>Fungi</taxon>
        <taxon>Dikarya</taxon>
        <taxon>Basidiomycota</taxon>
        <taxon>Agaricomycotina</taxon>
        <taxon>Agaricomycetes</taxon>
        <taxon>Agaricomycetidae</taxon>
        <taxon>Boletales</taxon>
        <taxon>Boletineae</taxon>
        <taxon>Boletaceae</taxon>
        <taxon>Boletoideae</taxon>
        <taxon>Boletus</taxon>
    </lineage>
</organism>
<comment type="similarity">
    <text evidence="1">Belongs to the peptidase C14B family.</text>
</comment>
<dbReference type="Proteomes" id="UP001194468">
    <property type="component" value="Unassembled WGS sequence"/>
</dbReference>
<evidence type="ECO:0000256" key="3">
    <source>
        <dbReference type="ARBA" id="ARBA00022807"/>
    </source>
</evidence>
<dbReference type="PANTHER" id="PTHR48104:SF30">
    <property type="entry name" value="METACASPASE-1"/>
    <property type="match status" value="1"/>
</dbReference>
<gene>
    <name evidence="5" type="ORF">L210DRAFT_3639352</name>
</gene>
<dbReference type="InterPro" id="IPR050452">
    <property type="entry name" value="Metacaspase"/>
</dbReference>
<evidence type="ECO:0000256" key="2">
    <source>
        <dbReference type="ARBA" id="ARBA00022703"/>
    </source>
</evidence>